<dbReference type="EC" id="3.2.1.22" evidence="2 5"/>
<dbReference type="CDD" id="cd14791">
    <property type="entry name" value="GH36"/>
    <property type="match status" value="1"/>
</dbReference>
<feature type="active site" description="Nucleophile" evidence="6">
    <location>
        <position position="490"/>
    </location>
</feature>
<evidence type="ECO:0000313" key="10">
    <source>
        <dbReference type="EMBL" id="EEX78538.1"/>
    </source>
</evidence>
<feature type="active site" description="Proton donor" evidence="6">
    <location>
        <position position="560"/>
    </location>
</feature>
<dbReference type="PANTHER" id="PTHR43053:SF3">
    <property type="entry name" value="ALPHA-GALACTOSIDASE C-RELATED"/>
    <property type="match status" value="1"/>
</dbReference>
<dbReference type="GO" id="GO:0004557">
    <property type="term" value="F:alpha-galactosidase activity"/>
    <property type="evidence" value="ECO:0007669"/>
    <property type="project" value="UniProtKB-UniRule"/>
</dbReference>
<name>C9LRS2_SELS3</name>
<feature type="binding site" evidence="7">
    <location>
        <position position="455"/>
    </location>
    <ligand>
        <name>substrate</name>
    </ligand>
</feature>
<evidence type="ECO:0000256" key="3">
    <source>
        <dbReference type="ARBA" id="ARBA00022801"/>
    </source>
</evidence>
<feature type="binding site" evidence="7">
    <location>
        <begin position="488"/>
        <end position="492"/>
    </location>
    <ligand>
        <name>substrate</name>
    </ligand>
</feature>
<evidence type="ECO:0000313" key="11">
    <source>
        <dbReference type="Proteomes" id="UP000003505"/>
    </source>
</evidence>
<dbReference type="Gene3D" id="2.70.98.60">
    <property type="entry name" value="alpha-galactosidase from lactobacil brevis"/>
    <property type="match status" value="1"/>
</dbReference>
<dbReference type="FunFam" id="3.20.20.70:FF:000118">
    <property type="entry name" value="Alpha-galactosidase"/>
    <property type="match status" value="1"/>
</dbReference>
<organism evidence="10 11">
    <name type="scientific">Selenomonas sputigena (strain ATCC 35185 / DSM 20758 / CCUG 44933 / VPI D19B-28)</name>
    <dbReference type="NCBI Taxonomy" id="546271"/>
    <lineage>
        <taxon>Bacteria</taxon>
        <taxon>Bacillati</taxon>
        <taxon>Bacillota</taxon>
        <taxon>Negativicutes</taxon>
        <taxon>Selenomonadales</taxon>
        <taxon>Selenomonadaceae</taxon>
        <taxon>Selenomonas</taxon>
    </lineage>
</organism>
<dbReference type="PIRSF" id="PIRSF005536">
    <property type="entry name" value="Agal"/>
    <property type="match status" value="1"/>
</dbReference>
<evidence type="ECO:0000259" key="9">
    <source>
        <dbReference type="Pfam" id="PF16875"/>
    </source>
</evidence>
<comment type="similarity">
    <text evidence="5">Belongs to the glycosyl hydrolase.</text>
</comment>
<feature type="domain" description="Glycosyl hydrolase family 36 C-terminal" evidence="8">
    <location>
        <begin position="661"/>
        <end position="748"/>
    </location>
</feature>
<dbReference type="InterPro" id="IPR050985">
    <property type="entry name" value="Alpha-glycosidase_related"/>
</dbReference>
<dbReference type="InterPro" id="IPR013780">
    <property type="entry name" value="Glyco_hydro_b"/>
</dbReference>
<evidence type="ECO:0000256" key="6">
    <source>
        <dbReference type="PIRSR" id="PIRSR005536-1"/>
    </source>
</evidence>
<dbReference type="Proteomes" id="UP000003505">
    <property type="component" value="Unassembled WGS sequence"/>
</dbReference>
<dbReference type="Pfam" id="PF02065">
    <property type="entry name" value="Melibiase"/>
    <property type="match status" value="1"/>
</dbReference>
<dbReference type="GO" id="GO:0016052">
    <property type="term" value="P:carbohydrate catabolic process"/>
    <property type="evidence" value="ECO:0007669"/>
    <property type="project" value="InterPro"/>
</dbReference>
<keyword evidence="4 5" id="KW-0326">Glycosidase</keyword>
<dbReference type="STRING" id="546271.Selsp_1874"/>
<dbReference type="InterPro" id="IPR013785">
    <property type="entry name" value="Aldolase_TIM"/>
</dbReference>
<gene>
    <name evidence="10" type="ORF">SELSPUOL_00139</name>
</gene>
<sequence length="752" mass="85284">MEKAASEGGNCMNIVYHEQGRVFHLFNDSVSYIFMVLPHGGLGSLYYGKALRDREGFEHIFERAHRGMTACVFADTRSYSLDAIRQELPTYGSSDFRRPALNVLQENGSRILDLQYAGYRVMDGKPKLAGLPATYTEAETEAKTLIVEVKDELTGLRAELLYTIFAEGGAIARSVRYINEGKEVLHLQKVMSMSIDLPDTEYDWLELTGAWSRERHIEIRPLATGITAIGSRRGHSSGQYNPFAALLRRGTTETCGEALAMSLVYSGNFEMLAEVDNHGVTRLQAGIHSTDFDWKLMPGAEFQTPEAVLVWTDAGLNGMSQTYHRLYQKRLARGPWRDKVRPILINNWEATYFDFTEEKLLKIADKAAECGIELFVLDDGWFGARTSDYAGLGDWTVNRDRLPNGIDGLAEKIEARGMKFGIWVELEMVNEDSDLYRAHPDWVLSVPGRRKSLGRSQCVLDFSRQEVVDNIYGQVEAILASGKVSYVKWDMNRSITECWSHALPADQQGEVFHRYILGLYELYERLTAKFPHVLFESCASGGGRFDPGMLYYAPQAWTSDNSDAAERQKIQYGTSMCYPVSSMGSHVSVVPNHQMNRMTPLHTRANTAYFGTFGYELDLNKLTEEEIAEVKEQVSFMKEYREIFQYGTFYRLQSPFENNVMAWMSVSADRKTAIVGWYRTLNRVNYRFERVKLAGLLPDVLYENRRNGVRCYGDELMNYGLITTDGTAGEPIAENGLTVDFESRIYVLKAVE</sequence>
<evidence type="ECO:0000256" key="2">
    <source>
        <dbReference type="ARBA" id="ARBA00012755"/>
    </source>
</evidence>
<dbReference type="EMBL" id="ACKP02000002">
    <property type="protein sequence ID" value="EEX78538.1"/>
    <property type="molecule type" value="Genomic_DNA"/>
</dbReference>
<evidence type="ECO:0000256" key="4">
    <source>
        <dbReference type="ARBA" id="ARBA00023295"/>
    </source>
</evidence>
<evidence type="ECO:0000256" key="5">
    <source>
        <dbReference type="PIRNR" id="PIRNR005536"/>
    </source>
</evidence>
<dbReference type="AlphaFoldDB" id="C9LRS2"/>
<accession>C9LRS2</accession>
<feature type="binding site" evidence="7">
    <location>
        <begin position="378"/>
        <end position="379"/>
    </location>
    <ligand>
        <name>substrate</name>
    </ligand>
</feature>
<feature type="binding site" evidence="7">
    <location>
        <position position="538"/>
    </location>
    <ligand>
        <name>substrate</name>
    </ligand>
</feature>
<dbReference type="InterPro" id="IPR017853">
    <property type="entry name" value="GH"/>
</dbReference>
<evidence type="ECO:0000256" key="1">
    <source>
        <dbReference type="ARBA" id="ARBA00001255"/>
    </source>
</evidence>
<dbReference type="SUPFAM" id="SSF51445">
    <property type="entry name" value="(Trans)glycosidases"/>
    <property type="match status" value="1"/>
</dbReference>
<comment type="catalytic activity">
    <reaction evidence="1 5">
        <text>Hydrolysis of terminal, non-reducing alpha-D-galactose residues in alpha-D-galactosides, including galactose oligosaccharides, galactomannans and galactolipids.</text>
        <dbReference type="EC" id="3.2.1.22"/>
    </reaction>
</comment>
<keyword evidence="3 5" id="KW-0378">Hydrolase</keyword>
<dbReference type="InterPro" id="IPR031705">
    <property type="entry name" value="Glyco_hydro_36_C"/>
</dbReference>
<dbReference type="eggNOG" id="COG3345">
    <property type="taxonomic scope" value="Bacteria"/>
</dbReference>
<dbReference type="Pfam" id="PF16875">
    <property type="entry name" value="Glyco_hydro_36N"/>
    <property type="match status" value="1"/>
</dbReference>
<dbReference type="InterPro" id="IPR002252">
    <property type="entry name" value="Glyco_hydro_36"/>
</dbReference>
<protein>
    <recommendedName>
        <fullName evidence="2 5">Alpha-galactosidase</fullName>
        <ecNumber evidence="2 5">3.2.1.22</ecNumber>
    </recommendedName>
</protein>
<feature type="domain" description="Glycosyl hydrolase family 36 N-terminal" evidence="9">
    <location>
        <begin position="42"/>
        <end position="296"/>
    </location>
</feature>
<dbReference type="PANTHER" id="PTHR43053">
    <property type="entry name" value="GLYCOSIDASE FAMILY 31"/>
    <property type="match status" value="1"/>
</dbReference>
<dbReference type="Pfam" id="PF16874">
    <property type="entry name" value="Glyco_hydro_36C"/>
    <property type="match status" value="1"/>
</dbReference>
<comment type="caution">
    <text evidence="10">The sequence shown here is derived from an EMBL/GenBank/DDBJ whole genome shotgun (WGS) entry which is preliminary data.</text>
</comment>
<dbReference type="InterPro" id="IPR031704">
    <property type="entry name" value="Glyco_hydro_36_N"/>
</dbReference>
<proteinExistence type="inferred from homology"/>
<dbReference type="Gene3D" id="2.60.40.1180">
    <property type="entry name" value="Golgi alpha-mannosidase II"/>
    <property type="match status" value="1"/>
</dbReference>
<evidence type="ECO:0000259" key="8">
    <source>
        <dbReference type="Pfam" id="PF16874"/>
    </source>
</evidence>
<dbReference type="Gene3D" id="3.20.20.70">
    <property type="entry name" value="Aldolase class I"/>
    <property type="match status" value="1"/>
</dbReference>
<dbReference type="InterPro" id="IPR038417">
    <property type="entry name" value="Alpga-gal_N_sf"/>
</dbReference>
<dbReference type="PRINTS" id="PR00743">
    <property type="entry name" value="GLHYDRLASE36"/>
</dbReference>
<feature type="binding site" evidence="7">
    <location>
        <position position="211"/>
    </location>
    <ligand>
        <name>substrate</name>
    </ligand>
</feature>
<reference evidence="10 11" key="1">
    <citation type="submission" date="2009-09" db="EMBL/GenBank/DDBJ databases">
        <authorList>
            <person name="Weinstock G."/>
            <person name="Sodergren E."/>
            <person name="Clifton S."/>
            <person name="Fulton L."/>
            <person name="Fulton B."/>
            <person name="Courtney L."/>
            <person name="Fronick C."/>
            <person name="Harrison M."/>
            <person name="Strong C."/>
            <person name="Farmer C."/>
            <person name="Delahaunty K."/>
            <person name="Markovic C."/>
            <person name="Hall O."/>
            <person name="Minx P."/>
            <person name="Tomlinson C."/>
            <person name="Mitreva M."/>
            <person name="Nelson J."/>
            <person name="Hou S."/>
            <person name="Wollam A."/>
            <person name="Pepin K.H."/>
            <person name="Johnson M."/>
            <person name="Bhonagiri V."/>
            <person name="Nash W.E."/>
            <person name="Warren W."/>
            <person name="Chinwalla A."/>
            <person name="Mardis E.R."/>
            <person name="Wilson R.K."/>
        </authorList>
    </citation>
    <scope>NUCLEOTIDE SEQUENCE [LARGE SCALE GENOMIC DNA]</scope>
    <source>
        <strain evidence="11">ATCC 35185 / DSM 20758 / VPI D19B-28</strain>
    </source>
</reference>
<feature type="binding site" evidence="7">
    <location>
        <position position="560"/>
    </location>
    <ligand>
        <name>substrate</name>
    </ligand>
</feature>
<evidence type="ECO:0000256" key="7">
    <source>
        <dbReference type="PIRSR" id="PIRSR005536-2"/>
    </source>
</evidence>